<dbReference type="PANTHER" id="PTHR45138">
    <property type="entry name" value="REGULATORY COMPONENTS OF SENSORY TRANSDUCTION SYSTEM"/>
    <property type="match status" value="1"/>
</dbReference>
<evidence type="ECO:0000313" key="6">
    <source>
        <dbReference type="Proteomes" id="UP000621455"/>
    </source>
</evidence>
<feature type="transmembrane region" description="Helical" evidence="3">
    <location>
        <begin position="840"/>
        <end position="858"/>
    </location>
</feature>
<dbReference type="SUPFAM" id="SSF55073">
    <property type="entry name" value="Nucleotide cyclase"/>
    <property type="match status" value="1"/>
</dbReference>
<dbReference type="Gene3D" id="3.30.70.270">
    <property type="match status" value="1"/>
</dbReference>
<dbReference type="InterPro" id="IPR050469">
    <property type="entry name" value="Diguanylate_Cyclase"/>
</dbReference>
<dbReference type="InterPro" id="IPR011110">
    <property type="entry name" value="Reg_prop"/>
</dbReference>
<feature type="domain" description="GGDEF" evidence="4">
    <location>
        <begin position="938"/>
        <end position="1077"/>
    </location>
</feature>
<comment type="caution">
    <text evidence="5">The sequence shown here is derived from an EMBL/GenBank/DDBJ whole genome shotgun (WGS) entry which is preliminary data.</text>
</comment>
<dbReference type="EMBL" id="WHJG01000021">
    <property type="protein sequence ID" value="NHZ81408.1"/>
    <property type="molecule type" value="Genomic_DNA"/>
</dbReference>
<keyword evidence="6" id="KW-1185">Reference proteome</keyword>
<gene>
    <name evidence="5" type="ORF">F2P44_19310</name>
</gene>
<evidence type="ECO:0000256" key="3">
    <source>
        <dbReference type="SAM" id="Phobius"/>
    </source>
</evidence>
<accession>A0ABX0N7W6</accession>
<dbReference type="SMART" id="SM00267">
    <property type="entry name" value="GGDEF"/>
    <property type="match status" value="1"/>
</dbReference>
<protein>
    <recommendedName>
        <fullName evidence="1">diguanylate cyclase</fullName>
        <ecNumber evidence="1">2.7.7.65</ecNumber>
    </recommendedName>
</protein>
<reference evidence="5 6" key="1">
    <citation type="submission" date="2019-10" db="EMBL/GenBank/DDBJ databases">
        <title>Taxonomy of Antarctic Massilia spp.: description of Massilia rubra sp. nov., Massilia aquatica sp. nov., Massilia mucilaginosa sp. nov., Massilia frigida sp. nov. isolated from streams, lakes and regoliths.</title>
        <authorList>
            <person name="Holochova P."/>
            <person name="Sedlacek I."/>
            <person name="Kralova S."/>
            <person name="Maslanova I."/>
            <person name="Busse H.-J."/>
            <person name="Stankova E."/>
            <person name="Vrbovska V."/>
            <person name="Kovarovic V."/>
            <person name="Bartak M."/>
            <person name="Svec P."/>
            <person name="Pantucek R."/>
        </authorList>
    </citation>
    <scope>NUCLEOTIDE SEQUENCE [LARGE SCALE GENOMIC DNA]</scope>
    <source>
        <strain evidence="5 6">CCM 8695</strain>
    </source>
</reference>
<dbReference type="SUPFAM" id="SSF63829">
    <property type="entry name" value="Calcium-dependent phosphotriesterase"/>
    <property type="match status" value="2"/>
</dbReference>
<evidence type="ECO:0000259" key="4">
    <source>
        <dbReference type="PROSITE" id="PS50887"/>
    </source>
</evidence>
<dbReference type="Gene3D" id="2.130.10.10">
    <property type="entry name" value="YVTN repeat-like/Quinoprotein amine dehydrogenase"/>
    <property type="match status" value="3"/>
</dbReference>
<proteinExistence type="predicted"/>
<dbReference type="CDD" id="cd01949">
    <property type="entry name" value="GGDEF"/>
    <property type="match status" value="1"/>
</dbReference>
<dbReference type="Pfam" id="PF00990">
    <property type="entry name" value="GGDEF"/>
    <property type="match status" value="1"/>
</dbReference>
<keyword evidence="3" id="KW-1133">Transmembrane helix</keyword>
<dbReference type="InterPro" id="IPR043128">
    <property type="entry name" value="Rev_trsase/Diguanyl_cyclase"/>
</dbReference>
<evidence type="ECO:0000256" key="1">
    <source>
        <dbReference type="ARBA" id="ARBA00012528"/>
    </source>
</evidence>
<dbReference type="InterPro" id="IPR013783">
    <property type="entry name" value="Ig-like_fold"/>
</dbReference>
<keyword evidence="3" id="KW-0812">Transmembrane</keyword>
<dbReference type="Gene3D" id="2.60.40.10">
    <property type="entry name" value="Immunoglobulins"/>
    <property type="match status" value="1"/>
</dbReference>
<dbReference type="InterPro" id="IPR015943">
    <property type="entry name" value="WD40/YVTN_repeat-like_dom_sf"/>
</dbReference>
<dbReference type="Pfam" id="PF07494">
    <property type="entry name" value="Reg_prop"/>
    <property type="match status" value="1"/>
</dbReference>
<dbReference type="NCBIfam" id="TIGR00254">
    <property type="entry name" value="GGDEF"/>
    <property type="match status" value="1"/>
</dbReference>
<dbReference type="Proteomes" id="UP000621455">
    <property type="component" value="Unassembled WGS sequence"/>
</dbReference>
<dbReference type="PROSITE" id="PS50887">
    <property type="entry name" value="GGDEF"/>
    <property type="match status" value="1"/>
</dbReference>
<dbReference type="InterPro" id="IPR000160">
    <property type="entry name" value="GGDEF_dom"/>
</dbReference>
<name>A0ABX0N7W6_9BURK</name>
<dbReference type="EC" id="2.7.7.65" evidence="1"/>
<keyword evidence="3" id="KW-0472">Membrane</keyword>
<dbReference type="InterPro" id="IPR029787">
    <property type="entry name" value="Nucleotide_cyclase"/>
</dbReference>
<evidence type="ECO:0000256" key="2">
    <source>
        <dbReference type="ARBA" id="ARBA00034247"/>
    </source>
</evidence>
<comment type="catalytic activity">
    <reaction evidence="2">
        <text>2 GTP = 3',3'-c-di-GMP + 2 diphosphate</text>
        <dbReference type="Rhea" id="RHEA:24898"/>
        <dbReference type="ChEBI" id="CHEBI:33019"/>
        <dbReference type="ChEBI" id="CHEBI:37565"/>
        <dbReference type="ChEBI" id="CHEBI:58805"/>
        <dbReference type="EC" id="2.7.7.65"/>
    </reaction>
</comment>
<organism evidence="5 6">
    <name type="scientific">Massilia frigida</name>
    <dbReference type="NCBI Taxonomy" id="2609281"/>
    <lineage>
        <taxon>Bacteria</taxon>
        <taxon>Pseudomonadati</taxon>
        <taxon>Pseudomonadota</taxon>
        <taxon>Betaproteobacteria</taxon>
        <taxon>Burkholderiales</taxon>
        <taxon>Oxalobacteraceae</taxon>
        <taxon>Telluria group</taxon>
        <taxon>Massilia</taxon>
    </lineage>
</organism>
<dbReference type="PANTHER" id="PTHR45138:SF9">
    <property type="entry name" value="DIGUANYLATE CYCLASE DGCM-RELATED"/>
    <property type="match status" value="1"/>
</dbReference>
<sequence>MPRAPAYWIFKQGSRLCIPSLQGDIRTFGWCNYLTLATRSLILEKHILPLLRLTRARQILRVQTDAQQSRGMAILPTARSGLAGASLFHRARLLAGLCVLWLTMAPAQAGVPPVQASATSTGVAGILPKARFSYRSYGAEHGLNNVGVLRLIQDRQGFIWAGTEDGLYRYDGYRFDAFGLKEGLPSTVMTALLEDGSGVLWAGTHGGLARYDGHRFMPVKASSGLPAVSISALAHGKAGLFAATAQGPYRGDIRSGFSPLANWPGGEATAILQSRASPSLWIGRWNGEAHMLAWRDGRWHDIPVPEGKPDERVDALAEDGEGRIWARTPTSLWLLRADGSRFDLAATPIPLVSSRGYLATGKRGDLYVSTDHGLLHRTGEQWEITTGKNGLPGAPWPVLEDREGSLWIGSVGLHRLLGRGILHAYTTSEGLPYDVVWNVFRDRDQRLTVGTSHGLAVSDGAQFRTIKGTEDNMIRSIVQGPDGSIFLAGVPGNEILRYSPSSGALTRQVISAGTPAKRTFRLLAARDGSVWASTDGAGLWRADSGAAQLHFEQVVLPGGSASEYISDVREDTRGRVWVAAQNGPAVLENGTWRRFTSSDGLRDSSVSYIVALRNGDFLLPYFDPLGMARVRYENGKLHVLEHYDAASAQSPDKVYLAGEDALGRIWLGGGQGIDLLTPQGSRHFGATEGLIGEDTAAMAFLADKDGDTWFGTTKGLVRFDQKAFAALPADQPLRTTLLRTRIGGIDYPAAAREVRVTADNTFEVRYTGLSFVGEGKIQYRERLLGRETAFNITDSRDARYSGLAHGNYRFDVSARIGPNGAWGPATSFAFQVLPAWWQTWWLRGIAAIGTLLLLMLGYRWRVGRMRDENVRLEKLVAARTEALQQANAALQESSMLDPLTGLKNRRFLSVLMPEELAHTMRQQRSREHAADAGAARNIDLCVFIVDLDHFKMVNDEHGHAAGDNVLRQVAEVMRHACRASDVVVRWGGEEFLIVARNTDRDHAHLLASQVCQAVRSHQFDLGNGVVLHKSCSVGFTAYPLLPGAPERFDWEQALELADQCLYAAKNSGRDGWVGCLPQQALGGEPMQTLPLFGPCIVLSSWNDNRQVKWH</sequence>
<evidence type="ECO:0000313" key="5">
    <source>
        <dbReference type="EMBL" id="NHZ81408.1"/>
    </source>
</evidence>